<dbReference type="AlphaFoldDB" id="H1YE29"/>
<dbReference type="Proteomes" id="UP000002774">
    <property type="component" value="Chromosome"/>
</dbReference>
<evidence type="ECO:0000259" key="3">
    <source>
        <dbReference type="Pfam" id="PF16344"/>
    </source>
</evidence>
<name>H1YE29_9SPHI</name>
<keyword evidence="1" id="KW-0472">Membrane</keyword>
<dbReference type="Pfam" id="PF04773">
    <property type="entry name" value="FecR"/>
    <property type="match status" value="1"/>
</dbReference>
<dbReference type="InterPro" id="IPR006860">
    <property type="entry name" value="FecR"/>
</dbReference>
<evidence type="ECO:0000313" key="4">
    <source>
        <dbReference type="EMBL" id="EHQ25207.1"/>
    </source>
</evidence>
<dbReference type="HOGENOM" id="CLU_050192_1_0_10"/>
<dbReference type="STRING" id="714943.Mucpa_1034"/>
<sequence>MFIKEIIIRLSMTHKDITELLEKYRNGTATEEEIDVLLYRIQNLNKDSKLTFSELEYKSYQARISENLPVTHGRIRPLKTWLGMAAAVLIFAGLGTWFYLSGQHHQVSSKISRNELLPGGNQAILTLDNGKQVILNGTHAGTIASQGNVVVSQTANGAIAYLPGSSSGNQDQEIRYNQIATYKGGEYQITLADGTKVWINAASALKYPTRFTGNYRTVELTGEAYFEVAKNKHLPFKVLSKGQVVEVLGTHFNINTYGDDGLIKTTLLEGSVKISAPGKTALLKPGQQARLDTLPQKTGGHIKVVENIDTEDVVAWKSGAFVFDNSHIQQIMLQIARCYNANINYEGIKPQLTFTGVIKKSSDINDVLELIERAGDAQFKVNGKTITVKKK</sequence>
<dbReference type="Gene3D" id="2.60.120.1440">
    <property type="match status" value="1"/>
</dbReference>
<feature type="domain" description="FecR protein" evidence="2">
    <location>
        <begin position="178"/>
        <end position="273"/>
    </location>
</feature>
<organism evidence="4 5">
    <name type="scientific">Mucilaginibacter paludis DSM 18603</name>
    <dbReference type="NCBI Taxonomy" id="714943"/>
    <lineage>
        <taxon>Bacteria</taxon>
        <taxon>Pseudomonadati</taxon>
        <taxon>Bacteroidota</taxon>
        <taxon>Sphingobacteriia</taxon>
        <taxon>Sphingobacteriales</taxon>
        <taxon>Sphingobacteriaceae</taxon>
        <taxon>Mucilaginibacter</taxon>
    </lineage>
</organism>
<proteinExistence type="predicted"/>
<feature type="domain" description="Protein FecR C-terminal" evidence="3">
    <location>
        <begin position="321"/>
        <end position="388"/>
    </location>
</feature>
<reference evidence="4" key="1">
    <citation type="submission" date="2011-09" db="EMBL/GenBank/DDBJ databases">
        <title>The permanent draft genome of Mucilaginibacter paludis DSM 18603.</title>
        <authorList>
            <consortium name="US DOE Joint Genome Institute (JGI-PGF)"/>
            <person name="Lucas S."/>
            <person name="Han J."/>
            <person name="Lapidus A."/>
            <person name="Bruce D."/>
            <person name="Goodwin L."/>
            <person name="Pitluck S."/>
            <person name="Peters L."/>
            <person name="Kyrpides N."/>
            <person name="Mavromatis K."/>
            <person name="Ivanova N."/>
            <person name="Mikhailova N."/>
            <person name="Held B."/>
            <person name="Detter J.C."/>
            <person name="Tapia R."/>
            <person name="Han C."/>
            <person name="Land M."/>
            <person name="Hauser L."/>
            <person name="Markowitz V."/>
            <person name="Cheng J.-F."/>
            <person name="Hugenholtz P."/>
            <person name="Woyke T."/>
            <person name="Wu D."/>
            <person name="Tindall B."/>
            <person name="Brambilla E."/>
            <person name="Klenk H.-P."/>
            <person name="Eisen J.A."/>
        </authorList>
    </citation>
    <scope>NUCLEOTIDE SEQUENCE [LARGE SCALE GENOMIC DNA]</scope>
    <source>
        <strain evidence="4">DSM 18603</strain>
    </source>
</reference>
<gene>
    <name evidence="4" type="ORF">Mucpa_1034</name>
</gene>
<evidence type="ECO:0000256" key="1">
    <source>
        <dbReference type="SAM" id="Phobius"/>
    </source>
</evidence>
<accession>H1YE29</accession>
<dbReference type="GO" id="GO:0016989">
    <property type="term" value="F:sigma factor antagonist activity"/>
    <property type="evidence" value="ECO:0007669"/>
    <property type="project" value="TreeGrafter"/>
</dbReference>
<dbReference type="PANTHER" id="PTHR30273:SF2">
    <property type="entry name" value="PROTEIN FECR"/>
    <property type="match status" value="1"/>
</dbReference>
<feature type="transmembrane region" description="Helical" evidence="1">
    <location>
        <begin position="81"/>
        <end position="100"/>
    </location>
</feature>
<dbReference type="Gene3D" id="3.55.50.30">
    <property type="match status" value="1"/>
</dbReference>
<keyword evidence="1" id="KW-1133">Transmembrane helix</keyword>
<dbReference type="PANTHER" id="PTHR30273">
    <property type="entry name" value="PERIPLASMIC SIGNAL SENSOR AND SIGMA FACTOR ACTIVATOR FECR-RELATED"/>
    <property type="match status" value="1"/>
</dbReference>
<dbReference type="eggNOG" id="COG3712">
    <property type="taxonomic scope" value="Bacteria"/>
</dbReference>
<dbReference type="Pfam" id="PF16344">
    <property type="entry name" value="FecR_C"/>
    <property type="match status" value="1"/>
</dbReference>
<keyword evidence="1" id="KW-0812">Transmembrane</keyword>
<evidence type="ECO:0000313" key="5">
    <source>
        <dbReference type="Proteomes" id="UP000002774"/>
    </source>
</evidence>
<dbReference type="EMBL" id="CM001403">
    <property type="protein sequence ID" value="EHQ25207.1"/>
    <property type="molecule type" value="Genomic_DNA"/>
</dbReference>
<dbReference type="InterPro" id="IPR012373">
    <property type="entry name" value="Ferrdict_sens_TM"/>
</dbReference>
<keyword evidence="5" id="KW-1185">Reference proteome</keyword>
<evidence type="ECO:0000259" key="2">
    <source>
        <dbReference type="Pfam" id="PF04773"/>
    </source>
</evidence>
<protein>
    <submittedName>
        <fullName evidence="4">Anti-FecI sigma factor, FecR</fullName>
    </submittedName>
</protein>
<dbReference type="InterPro" id="IPR032508">
    <property type="entry name" value="FecR_C"/>
</dbReference>